<proteinExistence type="inferred from homology"/>
<keyword evidence="2" id="KW-0808">Transferase</keyword>
<dbReference type="CDD" id="cd03784">
    <property type="entry name" value="GT1_Gtf-like"/>
    <property type="match status" value="1"/>
</dbReference>
<dbReference type="GO" id="GO:0016758">
    <property type="term" value="F:hexosyltransferase activity"/>
    <property type="evidence" value="ECO:0007669"/>
    <property type="project" value="InterPro"/>
</dbReference>
<dbReference type="PANTHER" id="PTHR48050:SF13">
    <property type="entry name" value="STEROL 3-BETA-GLUCOSYLTRANSFERASE UGT80A2"/>
    <property type="match status" value="1"/>
</dbReference>
<comment type="similarity">
    <text evidence="1">Belongs to the UDP-glycosyltransferase family.</text>
</comment>
<evidence type="ECO:0000256" key="2">
    <source>
        <dbReference type="ARBA" id="ARBA00022679"/>
    </source>
</evidence>
<dbReference type="InterPro" id="IPR006326">
    <property type="entry name" value="UDPGT_MGT-like"/>
</dbReference>
<dbReference type="NCBIfam" id="TIGR01426">
    <property type="entry name" value="MGT"/>
    <property type="match status" value="1"/>
</dbReference>
<organism evidence="4 5">
    <name type="scientific">Microlunatus parietis</name>
    <dbReference type="NCBI Taxonomy" id="682979"/>
    <lineage>
        <taxon>Bacteria</taxon>
        <taxon>Bacillati</taxon>
        <taxon>Actinomycetota</taxon>
        <taxon>Actinomycetes</taxon>
        <taxon>Propionibacteriales</taxon>
        <taxon>Propionibacteriaceae</taxon>
        <taxon>Microlunatus</taxon>
    </lineage>
</organism>
<evidence type="ECO:0000313" key="4">
    <source>
        <dbReference type="EMBL" id="NYE75041.1"/>
    </source>
</evidence>
<dbReference type="Proteomes" id="UP000569914">
    <property type="component" value="Unassembled WGS sequence"/>
</dbReference>
<dbReference type="GO" id="GO:0008194">
    <property type="term" value="F:UDP-glycosyltransferase activity"/>
    <property type="evidence" value="ECO:0007669"/>
    <property type="project" value="InterPro"/>
</dbReference>
<gene>
    <name evidence="4" type="ORF">BKA15_006370</name>
</gene>
<feature type="domain" description="Erythromycin biosynthesis protein CIII-like C-terminal" evidence="3">
    <location>
        <begin position="258"/>
        <end position="389"/>
    </location>
</feature>
<sequence length="412" mass="44432">MNHIVMAAMPAAGHVNPSLPVIRELVRRDIGVTYYATEEFRAPVERAGASFRPYPDGTISSTMIADATQHGGPVQVVSRIMDATRTLAPFLAEELRRHPPAAMMFDSNALWGRVAAADLKLPMISLMTTMLVGTESMRTMNGREWLTFIGETLSALPTVLGSRKRLMKQFPAELLPPRPVFPMRGDLTIFPIPRWLQQPDPRIDETCHFVGPTFDPAAVRQSAPDPELADLLAGPEPVIMVSLGTLHAGSEEFFRTCFTALGDLPARVVLAVGRPTDPARLGSPPPNTLVRTSVPQLDVLARAELFVTHGGMNSVLEGLHHAVPLVIIPQQFEQLLIGRAVAERGAGVVLRQNLAGRPVPPAALRAAVDQVRSDPAHAAAARTTADGMRQEGGAVASAELIDQFLARPRVGS</sequence>
<dbReference type="InterPro" id="IPR050426">
    <property type="entry name" value="Glycosyltransferase_28"/>
</dbReference>
<dbReference type="InterPro" id="IPR002213">
    <property type="entry name" value="UDP_glucos_trans"/>
</dbReference>
<evidence type="ECO:0000256" key="1">
    <source>
        <dbReference type="ARBA" id="ARBA00009995"/>
    </source>
</evidence>
<protein>
    <recommendedName>
        <fullName evidence="3">Erythromycin biosynthesis protein CIII-like C-terminal domain-containing protein</fullName>
    </recommendedName>
</protein>
<name>A0A7Y9IDN8_9ACTN</name>
<dbReference type="AlphaFoldDB" id="A0A7Y9IDN8"/>
<dbReference type="Gene3D" id="3.40.50.2000">
    <property type="entry name" value="Glycogen Phosphorylase B"/>
    <property type="match status" value="2"/>
</dbReference>
<dbReference type="RefSeq" id="WP_218871658.1">
    <property type="nucleotide sequence ID" value="NZ_JACCBU010000001.1"/>
</dbReference>
<dbReference type="EMBL" id="JACCBU010000001">
    <property type="protein sequence ID" value="NYE75041.1"/>
    <property type="molecule type" value="Genomic_DNA"/>
</dbReference>
<dbReference type="FunFam" id="3.40.50.2000:FF:000072">
    <property type="entry name" value="Glycosyl transferase"/>
    <property type="match status" value="1"/>
</dbReference>
<comment type="caution">
    <text evidence="4">The sequence shown here is derived from an EMBL/GenBank/DDBJ whole genome shotgun (WGS) entry which is preliminary data.</text>
</comment>
<dbReference type="Pfam" id="PF06722">
    <property type="entry name" value="EryCIII-like_C"/>
    <property type="match status" value="1"/>
</dbReference>
<reference evidence="4 5" key="1">
    <citation type="submission" date="2020-07" db="EMBL/GenBank/DDBJ databases">
        <title>Sequencing the genomes of 1000 actinobacteria strains.</title>
        <authorList>
            <person name="Klenk H.-P."/>
        </authorList>
    </citation>
    <scope>NUCLEOTIDE SEQUENCE [LARGE SCALE GENOMIC DNA]</scope>
    <source>
        <strain evidence="4 5">DSM 22083</strain>
    </source>
</reference>
<evidence type="ECO:0000259" key="3">
    <source>
        <dbReference type="Pfam" id="PF06722"/>
    </source>
</evidence>
<evidence type="ECO:0000313" key="5">
    <source>
        <dbReference type="Proteomes" id="UP000569914"/>
    </source>
</evidence>
<dbReference type="GO" id="GO:0017000">
    <property type="term" value="P:antibiotic biosynthetic process"/>
    <property type="evidence" value="ECO:0007669"/>
    <property type="project" value="UniProtKB-ARBA"/>
</dbReference>
<keyword evidence="5" id="KW-1185">Reference proteome</keyword>
<dbReference type="PANTHER" id="PTHR48050">
    <property type="entry name" value="STEROL 3-BETA-GLUCOSYLTRANSFERASE"/>
    <property type="match status" value="1"/>
</dbReference>
<dbReference type="SUPFAM" id="SSF53756">
    <property type="entry name" value="UDP-Glycosyltransferase/glycogen phosphorylase"/>
    <property type="match status" value="1"/>
</dbReference>
<accession>A0A7Y9IDN8</accession>
<dbReference type="InterPro" id="IPR010610">
    <property type="entry name" value="EryCIII-like_C"/>
</dbReference>